<reference evidence="4 5" key="1">
    <citation type="journal article" date="2018" name="Evol. Lett.">
        <title>Horizontal gene cluster transfer increased hallucinogenic mushroom diversity.</title>
        <authorList>
            <person name="Reynolds H.T."/>
            <person name="Vijayakumar V."/>
            <person name="Gluck-Thaler E."/>
            <person name="Korotkin H.B."/>
            <person name="Matheny P.B."/>
            <person name="Slot J.C."/>
        </authorList>
    </citation>
    <scope>NUCLEOTIDE SEQUENCE [LARGE SCALE GENOMIC DNA]</scope>
    <source>
        <strain evidence="4 5">SRW20</strain>
    </source>
</reference>
<proteinExistence type="predicted"/>
<evidence type="ECO:0000313" key="4">
    <source>
        <dbReference type="EMBL" id="PPQ71321.1"/>
    </source>
</evidence>
<evidence type="ECO:0000313" key="5">
    <source>
        <dbReference type="Proteomes" id="UP000284706"/>
    </source>
</evidence>
<evidence type="ECO:0000256" key="2">
    <source>
        <dbReference type="SAM" id="MobiDB-lite"/>
    </source>
</evidence>
<feature type="region of interest" description="Disordered" evidence="2">
    <location>
        <begin position="559"/>
        <end position="587"/>
    </location>
</feature>
<feature type="compositionally biased region" description="Basic and acidic residues" evidence="2">
    <location>
        <begin position="559"/>
        <end position="568"/>
    </location>
</feature>
<dbReference type="EMBL" id="NHYE01005507">
    <property type="protein sequence ID" value="PPQ71321.1"/>
    <property type="molecule type" value="Genomic_DNA"/>
</dbReference>
<evidence type="ECO:0000256" key="1">
    <source>
        <dbReference type="ARBA" id="ARBA00022737"/>
    </source>
</evidence>
<dbReference type="Pfam" id="PF24883">
    <property type="entry name" value="NPHP3_N"/>
    <property type="match status" value="1"/>
</dbReference>
<dbReference type="OrthoDB" id="2662290at2759"/>
<gene>
    <name evidence="4" type="ORF">CVT26_011965</name>
</gene>
<feature type="domain" description="Nephrocystin 3-like N-terminal" evidence="3">
    <location>
        <begin position="3"/>
        <end position="136"/>
    </location>
</feature>
<comment type="caution">
    <text evidence="4">The sequence shown here is derived from an EMBL/GenBank/DDBJ whole genome shotgun (WGS) entry which is preliminary data.</text>
</comment>
<organism evidence="4 5">
    <name type="scientific">Gymnopilus dilepis</name>
    <dbReference type="NCBI Taxonomy" id="231916"/>
    <lineage>
        <taxon>Eukaryota</taxon>
        <taxon>Fungi</taxon>
        <taxon>Dikarya</taxon>
        <taxon>Basidiomycota</taxon>
        <taxon>Agaricomycotina</taxon>
        <taxon>Agaricomycetes</taxon>
        <taxon>Agaricomycetidae</taxon>
        <taxon>Agaricales</taxon>
        <taxon>Agaricineae</taxon>
        <taxon>Hymenogastraceae</taxon>
        <taxon>Gymnopilus</taxon>
    </lineage>
</organism>
<dbReference type="AlphaFoldDB" id="A0A409VYL4"/>
<dbReference type="InterPro" id="IPR056884">
    <property type="entry name" value="NPHP3-like_N"/>
</dbReference>
<sequence length="587" mass="66718">MGLVSRVIRQFPNSMSEFEIAASFTFSDKAAWNNEINELFPTIAYELASTIPGILDEYRSSMDKETSRKLMNASLRSQFWNFVIKPMLKVSAAGHIRTVIINGIDRAGYQNAREILTIIAEALDVFRLPLRFIISSNRDTRIQDTFNLPLLSKISRQFFVGIQPSEYLTRAKNSSPTDIFGLQRLLTRHSNSSLSRSKQPANAEVVETLTERSRRNAVYANTVMNFLNTTGETSRAFNEKLKLVLEPTPPISRQQELTGTASFTDLDALFNRILSTHPNSDTLVHALGILLVLHDCAQPQTILHNLFGMSTESFDSVFKVLESLMNFPKLENEQNIHPWRAVKKKLPNKEQRVNSPFLVLALLSLSTTMPTAFTIPLAFRDRVHDAFYDFLVNPERSGRFHIDIPYFHGLMTLTGFRCVVHCMWRPSRHDLRRTGDLSADTWDYLKFHLQDHYAQCSSGVREQVLDEMQHTLKVIARTFGDKSEPSSDARSNVADFFDKVAILIDMMVDDWDAFGEWSHSADKHRYKDFRQAMNSIRDDLFPRRNTLLLRKLSGKLGLDGHGHRERTEGTASVSPNLGTAKGPTAIS</sequence>
<protein>
    <recommendedName>
        <fullName evidence="3">Nephrocystin 3-like N-terminal domain-containing protein</fullName>
    </recommendedName>
</protein>
<dbReference type="Proteomes" id="UP000284706">
    <property type="component" value="Unassembled WGS sequence"/>
</dbReference>
<keyword evidence="5" id="KW-1185">Reference proteome</keyword>
<dbReference type="InParanoid" id="A0A409VYL4"/>
<name>A0A409VYL4_9AGAR</name>
<accession>A0A409VYL4</accession>
<keyword evidence="1" id="KW-0677">Repeat</keyword>
<evidence type="ECO:0000259" key="3">
    <source>
        <dbReference type="Pfam" id="PF24883"/>
    </source>
</evidence>